<reference evidence="1 2" key="1">
    <citation type="submission" date="2016-09" db="EMBL/GenBank/DDBJ databases">
        <title>The complete genome sequences of Rhizobium gallicum, symbiovars gallicum and phaseoli, symbionts associated to common bean (Phaseolus vulgaris).</title>
        <authorList>
            <person name="Bustos P."/>
            <person name="Santamaria R.I."/>
            <person name="Perez-Carrascal O.M."/>
            <person name="Juarez S."/>
            <person name="Lozano L."/>
            <person name="Martinez-Flores I."/>
            <person name="Martinez-Romero E."/>
            <person name="Cevallos M."/>
            <person name="Romero D."/>
            <person name="Davila G."/>
            <person name="Gonzalez V."/>
        </authorList>
    </citation>
    <scope>NUCLEOTIDE SEQUENCE [LARGE SCALE GENOMIC DNA]</scope>
    <source>
        <strain evidence="1 2">8C-3</strain>
        <plasmid evidence="2">Plasmid prsp8c3c</plasmid>
    </source>
</reference>
<keyword evidence="1" id="KW-0614">Plasmid</keyword>
<protein>
    <submittedName>
        <fullName evidence="1">Uncharacterized protein</fullName>
    </submittedName>
</protein>
<gene>
    <name evidence="1" type="ORF">AM571_PC00327</name>
</gene>
<sequence length="60" mass="6288">MALARPSVLCSGLNQAWPCTRAQKAVLSMEGQLFAKVAETKEALQQLCGPSSATIGKLLA</sequence>
<evidence type="ECO:0000313" key="2">
    <source>
        <dbReference type="Proteomes" id="UP000185109"/>
    </source>
</evidence>
<dbReference type="EMBL" id="CP017244">
    <property type="protein sequence ID" value="APO78067.1"/>
    <property type="molecule type" value="Genomic_DNA"/>
</dbReference>
<name>A0A1L5PCQ0_RHIET</name>
<organism evidence="1 2">
    <name type="scientific">Rhizobium etli 8C-3</name>
    <dbReference type="NCBI Taxonomy" id="538025"/>
    <lineage>
        <taxon>Bacteria</taxon>
        <taxon>Pseudomonadati</taxon>
        <taxon>Pseudomonadota</taxon>
        <taxon>Alphaproteobacteria</taxon>
        <taxon>Hyphomicrobiales</taxon>
        <taxon>Rhizobiaceae</taxon>
        <taxon>Rhizobium/Agrobacterium group</taxon>
        <taxon>Rhizobium</taxon>
    </lineage>
</organism>
<dbReference type="Proteomes" id="UP000185109">
    <property type="component" value="Plasmid pRsp8C3c"/>
</dbReference>
<geneLocation type="plasmid" evidence="2">
    <name>prsp8c3c</name>
</geneLocation>
<accession>A0A1L5PCQ0</accession>
<proteinExistence type="predicted"/>
<dbReference type="AlphaFoldDB" id="A0A1L5PCQ0"/>
<evidence type="ECO:0000313" key="1">
    <source>
        <dbReference type="EMBL" id="APO78067.1"/>
    </source>
</evidence>